<protein>
    <submittedName>
        <fullName evidence="2">Virulence factor</fullName>
    </submittedName>
</protein>
<organism evidence="2 3">
    <name type="scientific">Nocardiopsis composta</name>
    <dbReference type="NCBI Taxonomy" id="157465"/>
    <lineage>
        <taxon>Bacteria</taxon>
        <taxon>Bacillati</taxon>
        <taxon>Actinomycetota</taxon>
        <taxon>Actinomycetes</taxon>
        <taxon>Streptosporangiales</taxon>
        <taxon>Nocardiopsidaceae</taxon>
        <taxon>Nocardiopsis</taxon>
    </lineage>
</organism>
<dbReference type="Pfam" id="PF01408">
    <property type="entry name" value="GFO_IDH_MocA"/>
    <property type="match status" value="1"/>
</dbReference>
<dbReference type="PANTHER" id="PTHR43708:SF4">
    <property type="entry name" value="OXIDOREDUCTASE YCEM-RELATED"/>
    <property type="match status" value="1"/>
</dbReference>
<proteinExistence type="predicted"/>
<dbReference type="EMBL" id="JACHDB010000001">
    <property type="protein sequence ID" value="MBB5433547.1"/>
    <property type="molecule type" value="Genomic_DNA"/>
</dbReference>
<evidence type="ECO:0000313" key="2">
    <source>
        <dbReference type="EMBL" id="MBB5433547.1"/>
    </source>
</evidence>
<dbReference type="InterPro" id="IPR000683">
    <property type="entry name" value="Gfo/Idh/MocA-like_OxRdtase_N"/>
</dbReference>
<dbReference type="RefSeq" id="WP_184393386.1">
    <property type="nucleotide sequence ID" value="NZ_BAAAJD010000090.1"/>
</dbReference>
<dbReference type="PANTHER" id="PTHR43708">
    <property type="entry name" value="CONSERVED EXPRESSED OXIDOREDUCTASE (EUROFUNG)"/>
    <property type="match status" value="1"/>
</dbReference>
<accession>A0A7W8QN52</accession>
<dbReference type="InterPro" id="IPR036291">
    <property type="entry name" value="NAD(P)-bd_dom_sf"/>
</dbReference>
<name>A0A7W8QN52_9ACTN</name>
<dbReference type="SUPFAM" id="SSF55347">
    <property type="entry name" value="Glyceraldehyde-3-phosphate dehydrogenase-like, C-terminal domain"/>
    <property type="match status" value="1"/>
</dbReference>
<dbReference type="Gene3D" id="3.40.50.720">
    <property type="entry name" value="NAD(P)-binding Rossmann-like Domain"/>
    <property type="match status" value="1"/>
</dbReference>
<keyword evidence="3" id="KW-1185">Reference proteome</keyword>
<dbReference type="GO" id="GO:0000166">
    <property type="term" value="F:nucleotide binding"/>
    <property type="evidence" value="ECO:0007669"/>
    <property type="project" value="InterPro"/>
</dbReference>
<dbReference type="Gene3D" id="3.30.360.10">
    <property type="entry name" value="Dihydrodipicolinate Reductase, domain 2"/>
    <property type="match status" value="1"/>
</dbReference>
<dbReference type="SUPFAM" id="SSF51735">
    <property type="entry name" value="NAD(P)-binding Rossmann-fold domains"/>
    <property type="match status" value="1"/>
</dbReference>
<reference evidence="2 3" key="1">
    <citation type="submission" date="2020-08" db="EMBL/GenBank/DDBJ databases">
        <title>Sequencing the genomes of 1000 actinobacteria strains.</title>
        <authorList>
            <person name="Klenk H.-P."/>
        </authorList>
    </citation>
    <scope>NUCLEOTIDE SEQUENCE [LARGE SCALE GENOMIC DNA]</scope>
    <source>
        <strain evidence="2 3">DSM 44551</strain>
    </source>
</reference>
<gene>
    <name evidence="2" type="ORF">HDA36_003631</name>
</gene>
<feature type="domain" description="Gfo/Idh/MocA-like oxidoreductase N-terminal" evidence="1">
    <location>
        <begin position="1"/>
        <end position="121"/>
    </location>
</feature>
<dbReference type="AlphaFoldDB" id="A0A7W8QN52"/>
<evidence type="ECO:0000313" key="3">
    <source>
        <dbReference type="Proteomes" id="UP000572635"/>
    </source>
</evidence>
<comment type="caution">
    <text evidence="2">The sequence shown here is derived from an EMBL/GenBank/DDBJ whole genome shotgun (WGS) entry which is preliminary data.</text>
</comment>
<sequence length="298" mass="32110">MRVAVIGLGDIARKAYLPTIAVRPGVEPWLMTRSAERLAETAAAYRIPEERCFTDLDGLLANRLDAAFVHAATAAHEAVLERLLDAGVPTYVDKPIAPELAAAERIAALAERTGTALMVGFNRRYAPGYVAAREHPRDLVIMEKNQPAIPAAPRAVVFDDFIHVVDTLRFLAPGEPERVSVDVRTVGGALEHVVLRLAGPGWTSIGAMNRAGGAKEERLEVSGGGRKLAVVGLAETVSYEGDLRVTRRGDWTPVARQRGIEQICTAFLDAVRTGAPLDVRDALRTHELCERITAEAGG</sequence>
<dbReference type="InterPro" id="IPR051317">
    <property type="entry name" value="Gfo/Idh/MocA_oxidoreduct"/>
</dbReference>
<dbReference type="Proteomes" id="UP000572635">
    <property type="component" value="Unassembled WGS sequence"/>
</dbReference>
<evidence type="ECO:0000259" key="1">
    <source>
        <dbReference type="Pfam" id="PF01408"/>
    </source>
</evidence>